<comment type="caution">
    <text evidence="3">The sequence shown here is derived from an EMBL/GenBank/DDBJ whole genome shotgun (WGS) entry which is preliminary data.</text>
</comment>
<protein>
    <recommendedName>
        <fullName evidence="2">Antitoxin</fullName>
    </recommendedName>
</protein>
<dbReference type="NCBIfam" id="TIGR01552">
    <property type="entry name" value="phd_fam"/>
    <property type="match status" value="1"/>
</dbReference>
<dbReference type="EMBL" id="CAJHCP010000002">
    <property type="protein sequence ID" value="CAD6518268.1"/>
    <property type="molecule type" value="Genomic_DNA"/>
</dbReference>
<sequence length="81" mass="9058">MEVILARQSVGISELKANPNAVIEAAGGQPVALLNRNKPVAYIISPEQYEQILDELDELRLIEVVKARENERRVKVDIHAL</sequence>
<comment type="similarity">
    <text evidence="1 2">Belongs to the phD/YefM antitoxin family.</text>
</comment>
<evidence type="ECO:0000313" key="4">
    <source>
        <dbReference type="Proteomes" id="UP000598032"/>
    </source>
</evidence>
<dbReference type="InterPro" id="IPR006442">
    <property type="entry name" value="Antitoxin_Phd/YefM"/>
</dbReference>
<dbReference type="Gene3D" id="3.40.1620.10">
    <property type="entry name" value="YefM-like domain"/>
    <property type="match status" value="1"/>
</dbReference>
<proteinExistence type="inferred from homology"/>
<reference evidence="3 4" key="1">
    <citation type="submission" date="2020-10" db="EMBL/GenBank/DDBJ databases">
        <authorList>
            <person name="Peeters C."/>
        </authorList>
    </citation>
    <scope>NUCLEOTIDE SEQUENCE [LARGE SCALE GENOMIC DNA]</scope>
    <source>
        <strain evidence="3 4">LMG 28140</strain>
    </source>
</reference>
<dbReference type="PANTHER" id="PTHR33713:SF10">
    <property type="entry name" value="ANTITOXIN YAFN"/>
    <property type="match status" value="1"/>
</dbReference>
<evidence type="ECO:0000256" key="2">
    <source>
        <dbReference type="RuleBase" id="RU362080"/>
    </source>
</evidence>
<dbReference type="InterPro" id="IPR051405">
    <property type="entry name" value="phD/YefM_antitoxin"/>
</dbReference>
<dbReference type="RefSeq" id="WP_201641233.1">
    <property type="nucleotide sequence ID" value="NZ_CAJHCP010000002.1"/>
</dbReference>
<dbReference type="PANTHER" id="PTHR33713">
    <property type="entry name" value="ANTITOXIN YAFN-RELATED"/>
    <property type="match status" value="1"/>
</dbReference>
<accession>A0ABM8NDG6</accession>
<organism evidence="3 4">
    <name type="scientific">Paraburkholderia metrosideri</name>
    <dbReference type="NCBI Taxonomy" id="580937"/>
    <lineage>
        <taxon>Bacteria</taxon>
        <taxon>Pseudomonadati</taxon>
        <taxon>Pseudomonadota</taxon>
        <taxon>Betaproteobacteria</taxon>
        <taxon>Burkholderiales</taxon>
        <taxon>Burkholderiaceae</taxon>
        <taxon>Paraburkholderia</taxon>
    </lineage>
</organism>
<evidence type="ECO:0000256" key="1">
    <source>
        <dbReference type="ARBA" id="ARBA00009981"/>
    </source>
</evidence>
<gene>
    <name evidence="3" type="ORF">LMG28140_01066</name>
</gene>
<dbReference type="Proteomes" id="UP000598032">
    <property type="component" value="Unassembled WGS sequence"/>
</dbReference>
<dbReference type="Pfam" id="PF02604">
    <property type="entry name" value="PhdYeFM_antitox"/>
    <property type="match status" value="1"/>
</dbReference>
<comment type="function">
    <text evidence="2">Antitoxin component of a type II toxin-antitoxin (TA) system.</text>
</comment>
<dbReference type="SUPFAM" id="SSF143120">
    <property type="entry name" value="YefM-like"/>
    <property type="match status" value="1"/>
</dbReference>
<name>A0ABM8NDG6_9BURK</name>
<dbReference type="InterPro" id="IPR036165">
    <property type="entry name" value="YefM-like_sf"/>
</dbReference>
<keyword evidence="4" id="KW-1185">Reference proteome</keyword>
<evidence type="ECO:0000313" key="3">
    <source>
        <dbReference type="EMBL" id="CAD6518268.1"/>
    </source>
</evidence>